<dbReference type="EMBL" id="CP157484">
    <property type="protein sequence ID" value="XBO37846.1"/>
    <property type="molecule type" value="Genomic_DNA"/>
</dbReference>
<protein>
    <recommendedName>
        <fullName evidence="10">DNA 5'-3' helicase</fullName>
        <ecNumber evidence="10">5.6.2.3</ecNumber>
    </recommendedName>
</protein>
<name>A0AAU7JBU6_9HYPH</name>
<dbReference type="Pfam" id="PF00772">
    <property type="entry name" value="DnaB"/>
    <property type="match status" value="1"/>
</dbReference>
<dbReference type="GO" id="GO:0016787">
    <property type="term" value="F:hydrolase activity"/>
    <property type="evidence" value="ECO:0007669"/>
    <property type="project" value="UniProtKB-KW"/>
</dbReference>
<dbReference type="GO" id="GO:0043139">
    <property type="term" value="F:5'-3' DNA helicase activity"/>
    <property type="evidence" value="ECO:0007669"/>
    <property type="project" value="UniProtKB-EC"/>
</dbReference>
<evidence type="ECO:0000256" key="4">
    <source>
        <dbReference type="ARBA" id="ARBA00022741"/>
    </source>
</evidence>
<evidence type="ECO:0000256" key="8">
    <source>
        <dbReference type="ARBA" id="ARBA00023125"/>
    </source>
</evidence>
<keyword evidence="3" id="KW-0235">DNA replication</keyword>
<evidence type="ECO:0000259" key="12">
    <source>
        <dbReference type="PROSITE" id="PS51199"/>
    </source>
</evidence>
<sequence>MSALTQDALQAEQALLGAALVDPATIDRIRGIVVSDDIGEPIHKLLFDAMTARRDEGGGFDVALLRMAIGDHDLGGMTVAQYIARLAANATTTANSREYALEIRRQADKRRIKAVASELAVAAEAPASRPAEVAADAIGALDTIASAGRGSTPAVSLQAATASVLAELDRVRGGGKRRGTPSGLPSLDRLTGGFYPGQLVILAGRPGMGKTTLALAIALNAARENGVFCCSLEMSADELAARALAALAFDGRRTALTYRRIAEAASLSNDEVERLHHAKGRMANLHLQIEQQPGMTLGQVSARARQWKSRCERGGTQLRLIVVDHIGLVRPSTRYAGNRVNEVSEISGGLKALAKELGCTVMALSQLSREVERRDDKRPVLSDLRDSGSIEQDADVVIAAYREGYYLERLPNLTPEQEQRLFDAQDQIEIEVLKQRQGPTGRFQLFASLPCNAVAELGA</sequence>
<dbReference type="InterPro" id="IPR036185">
    <property type="entry name" value="DNA_heli_DnaB-like_N_sf"/>
</dbReference>
<proteinExistence type="inferred from homology"/>
<dbReference type="Pfam" id="PF03796">
    <property type="entry name" value="DnaB_C"/>
    <property type="match status" value="1"/>
</dbReference>
<reference evidence="13" key="1">
    <citation type="submission" date="2024-05" db="EMBL/GenBank/DDBJ databases">
        <authorList>
            <person name="Kim S."/>
            <person name="Heo J."/>
            <person name="Choi H."/>
            <person name="Choi Y."/>
            <person name="Kwon S.-W."/>
            <person name="Kim Y."/>
        </authorList>
    </citation>
    <scope>NUCLEOTIDE SEQUENCE</scope>
    <source>
        <strain evidence="13">KACC 23698</strain>
    </source>
</reference>
<dbReference type="InterPro" id="IPR003593">
    <property type="entry name" value="AAA+_ATPase"/>
</dbReference>
<keyword evidence="6 13" id="KW-0347">Helicase</keyword>
<dbReference type="Gene3D" id="3.40.50.300">
    <property type="entry name" value="P-loop containing nucleotide triphosphate hydrolases"/>
    <property type="match status" value="1"/>
</dbReference>
<dbReference type="EC" id="5.6.2.3" evidence="10"/>
<dbReference type="AlphaFoldDB" id="A0AAU7JBU6"/>
<evidence type="ECO:0000256" key="10">
    <source>
        <dbReference type="ARBA" id="ARBA00044969"/>
    </source>
</evidence>
<evidence type="ECO:0000256" key="5">
    <source>
        <dbReference type="ARBA" id="ARBA00022801"/>
    </source>
</evidence>
<accession>A0AAU7JBU6</accession>
<evidence type="ECO:0000256" key="3">
    <source>
        <dbReference type="ARBA" id="ARBA00022705"/>
    </source>
</evidence>
<comment type="catalytic activity">
    <reaction evidence="11">
        <text>ATP + H2O = ADP + phosphate + H(+)</text>
        <dbReference type="Rhea" id="RHEA:13065"/>
        <dbReference type="ChEBI" id="CHEBI:15377"/>
        <dbReference type="ChEBI" id="CHEBI:15378"/>
        <dbReference type="ChEBI" id="CHEBI:30616"/>
        <dbReference type="ChEBI" id="CHEBI:43474"/>
        <dbReference type="ChEBI" id="CHEBI:456216"/>
        <dbReference type="EC" id="5.6.2.3"/>
    </reaction>
</comment>
<dbReference type="SUPFAM" id="SSF52540">
    <property type="entry name" value="P-loop containing nucleoside triphosphate hydrolases"/>
    <property type="match status" value="1"/>
</dbReference>
<organism evidence="13">
    <name type="scientific">Alsobacter sp. KACC 23698</name>
    <dbReference type="NCBI Taxonomy" id="3149229"/>
    <lineage>
        <taxon>Bacteria</taxon>
        <taxon>Pseudomonadati</taxon>
        <taxon>Pseudomonadota</taxon>
        <taxon>Alphaproteobacteria</taxon>
        <taxon>Hyphomicrobiales</taxon>
        <taxon>Alsobacteraceae</taxon>
        <taxon>Alsobacter</taxon>
    </lineage>
</organism>
<dbReference type="InterPro" id="IPR027417">
    <property type="entry name" value="P-loop_NTPase"/>
</dbReference>
<evidence type="ECO:0000313" key="13">
    <source>
        <dbReference type="EMBL" id="XBO37846.1"/>
    </source>
</evidence>
<feature type="domain" description="SF4 helicase" evidence="12">
    <location>
        <begin position="173"/>
        <end position="459"/>
    </location>
</feature>
<dbReference type="GO" id="GO:0003677">
    <property type="term" value="F:DNA binding"/>
    <property type="evidence" value="ECO:0007669"/>
    <property type="project" value="UniProtKB-KW"/>
</dbReference>
<evidence type="ECO:0000256" key="1">
    <source>
        <dbReference type="ARBA" id="ARBA00008428"/>
    </source>
</evidence>
<keyword evidence="9" id="KW-0413">Isomerase</keyword>
<dbReference type="SUPFAM" id="SSF48024">
    <property type="entry name" value="N-terminal domain of DnaB helicase"/>
    <property type="match status" value="1"/>
</dbReference>
<keyword evidence="8" id="KW-0238">DNA-binding</keyword>
<dbReference type="PANTHER" id="PTHR30153:SF2">
    <property type="entry name" value="REPLICATIVE DNA HELICASE"/>
    <property type="match status" value="1"/>
</dbReference>
<dbReference type="InterPro" id="IPR016136">
    <property type="entry name" value="DNA_helicase_N/primase_C"/>
</dbReference>
<keyword evidence="2" id="KW-0639">Primosome</keyword>
<dbReference type="RefSeq" id="WP_406854673.1">
    <property type="nucleotide sequence ID" value="NZ_CP157484.1"/>
</dbReference>
<evidence type="ECO:0000256" key="11">
    <source>
        <dbReference type="ARBA" id="ARBA00048954"/>
    </source>
</evidence>
<evidence type="ECO:0000256" key="9">
    <source>
        <dbReference type="ARBA" id="ARBA00023235"/>
    </source>
</evidence>
<keyword evidence="7" id="KW-0067">ATP-binding</keyword>
<comment type="similarity">
    <text evidence="1">Belongs to the helicase family. DnaB subfamily.</text>
</comment>
<gene>
    <name evidence="13" type="ORF">ABEG18_19285</name>
</gene>
<evidence type="ECO:0000256" key="2">
    <source>
        <dbReference type="ARBA" id="ARBA00022515"/>
    </source>
</evidence>
<dbReference type="SMART" id="SM00382">
    <property type="entry name" value="AAA"/>
    <property type="match status" value="1"/>
</dbReference>
<dbReference type="InterPro" id="IPR007694">
    <property type="entry name" value="DNA_helicase_DnaB-like_C"/>
</dbReference>
<dbReference type="InterPro" id="IPR007693">
    <property type="entry name" value="DNA_helicase_DnaB-like_N"/>
</dbReference>
<dbReference type="GO" id="GO:0005829">
    <property type="term" value="C:cytosol"/>
    <property type="evidence" value="ECO:0007669"/>
    <property type="project" value="TreeGrafter"/>
</dbReference>
<dbReference type="GO" id="GO:1990077">
    <property type="term" value="C:primosome complex"/>
    <property type="evidence" value="ECO:0007669"/>
    <property type="project" value="UniProtKB-KW"/>
</dbReference>
<evidence type="ECO:0000256" key="6">
    <source>
        <dbReference type="ARBA" id="ARBA00022806"/>
    </source>
</evidence>
<dbReference type="Gene3D" id="1.10.860.10">
    <property type="entry name" value="DNAb Helicase, Chain A"/>
    <property type="match status" value="1"/>
</dbReference>
<evidence type="ECO:0000256" key="7">
    <source>
        <dbReference type="ARBA" id="ARBA00022840"/>
    </source>
</evidence>
<dbReference type="GO" id="GO:0006269">
    <property type="term" value="P:DNA replication, synthesis of primer"/>
    <property type="evidence" value="ECO:0007669"/>
    <property type="project" value="UniProtKB-KW"/>
</dbReference>
<dbReference type="GO" id="GO:0005524">
    <property type="term" value="F:ATP binding"/>
    <property type="evidence" value="ECO:0007669"/>
    <property type="project" value="UniProtKB-KW"/>
</dbReference>
<keyword evidence="5" id="KW-0378">Hydrolase</keyword>
<dbReference type="PROSITE" id="PS51199">
    <property type="entry name" value="SF4_HELICASE"/>
    <property type="match status" value="1"/>
</dbReference>
<dbReference type="PANTHER" id="PTHR30153">
    <property type="entry name" value="REPLICATIVE DNA HELICASE DNAB"/>
    <property type="match status" value="1"/>
</dbReference>
<keyword evidence="4" id="KW-0547">Nucleotide-binding</keyword>